<sequence>MEQHIPGPYLTQELRFTITQALHFTGVLSLLWKCCRTSANCLAEQVLPRGMQSIEKFNPSDKGNTVVVLDQDTYNSEEQANYNRVLLGELSTLQYEVSGTLYAIDEETLFIKDFNYNGKGPDAFFYIGTEDEEPSEHGQIIRYPQDGSTGEPKILGAFNKQDITLHLTKGFKISSDLKWFSVWCRQYSADFGNVIVPKGLQIPEKVTPEPEPESSSEMVSHSSNLLYFTLTLALSTVLYFFS</sequence>
<proteinExistence type="predicted"/>
<dbReference type="InterPro" id="IPR052126">
    <property type="entry name" value="Spindle_Org/Thrombomodulin"/>
</dbReference>
<dbReference type="PANTHER" id="PTHR24036:SF5">
    <property type="entry name" value="THROMBOMODULIN"/>
    <property type="match status" value="1"/>
</dbReference>
<dbReference type="AlphaFoldDB" id="A0AAV2R0S7"/>
<dbReference type="InterPro" id="IPR019545">
    <property type="entry name" value="DM13_domain"/>
</dbReference>
<evidence type="ECO:0000256" key="1">
    <source>
        <dbReference type="ARBA" id="ARBA00022737"/>
    </source>
</evidence>
<organism evidence="3 4">
    <name type="scientific">Meganyctiphanes norvegica</name>
    <name type="common">Northern krill</name>
    <name type="synonym">Thysanopoda norvegica</name>
    <dbReference type="NCBI Taxonomy" id="48144"/>
    <lineage>
        <taxon>Eukaryota</taxon>
        <taxon>Metazoa</taxon>
        <taxon>Ecdysozoa</taxon>
        <taxon>Arthropoda</taxon>
        <taxon>Crustacea</taxon>
        <taxon>Multicrustacea</taxon>
        <taxon>Malacostraca</taxon>
        <taxon>Eumalacostraca</taxon>
        <taxon>Eucarida</taxon>
        <taxon>Euphausiacea</taxon>
        <taxon>Euphausiidae</taxon>
        <taxon>Meganyctiphanes</taxon>
    </lineage>
</organism>
<evidence type="ECO:0000313" key="4">
    <source>
        <dbReference type="Proteomes" id="UP001497623"/>
    </source>
</evidence>
<evidence type="ECO:0000259" key="2">
    <source>
        <dbReference type="PROSITE" id="PS51549"/>
    </source>
</evidence>
<dbReference type="PROSITE" id="PS51549">
    <property type="entry name" value="DM13"/>
    <property type="match status" value="1"/>
</dbReference>
<protein>
    <recommendedName>
        <fullName evidence="2">DM13 domain-containing protein</fullName>
    </recommendedName>
</protein>
<name>A0AAV2R0S7_MEGNR</name>
<evidence type="ECO:0000313" key="3">
    <source>
        <dbReference type="EMBL" id="CAL4103529.1"/>
    </source>
</evidence>
<dbReference type="SMART" id="SM00686">
    <property type="entry name" value="DM13"/>
    <property type="match status" value="1"/>
</dbReference>
<dbReference type="Pfam" id="PF10517">
    <property type="entry name" value="DM13"/>
    <property type="match status" value="1"/>
</dbReference>
<feature type="non-terminal residue" evidence="3">
    <location>
        <position position="242"/>
    </location>
</feature>
<comment type="caution">
    <text evidence="3">The sequence shown here is derived from an EMBL/GenBank/DDBJ whole genome shotgun (WGS) entry which is preliminary data.</text>
</comment>
<keyword evidence="1" id="KW-0677">Repeat</keyword>
<dbReference type="PANTHER" id="PTHR24036">
    <property type="entry name" value="SKELETOR-RELATED"/>
    <property type="match status" value="1"/>
</dbReference>
<reference evidence="3 4" key="1">
    <citation type="submission" date="2024-05" db="EMBL/GenBank/DDBJ databases">
        <authorList>
            <person name="Wallberg A."/>
        </authorList>
    </citation>
    <scope>NUCLEOTIDE SEQUENCE [LARGE SCALE GENOMIC DNA]</scope>
</reference>
<dbReference type="EMBL" id="CAXKWB010012158">
    <property type="protein sequence ID" value="CAL4103529.1"/>
    <property type="molecule type" value="Genomic_DNA"/>
</dbReference>
<accession>A0AAV2R0S7</accession>
<keyword evidence="4" id="KW-1185">Reference proteome</keyword>
<feature type="domain" description="DM13" evidence="2">
    <location>
        <begin position="83"/>
        <end position="197"/>
    </location>
</feature>
<dbReference type="Proteomes" id="UP001497623">
    <property type="component" value="Unassembled WGS sequence"/>
</dbReference>
<gene>
    <name evidence="3" type="ORF">MNOR_LOCUS17584</name>
</gene>